<dbReference type="PANTHER" id="PTHR12196:SF2">
    <property type="entry name" value="DIPHTHINE--AMMONIA LIGASE"/>
    <property type="match status" value="1"/>
</dbReference>
<gene>
    <name evidence="2" type="ORF">H9763_03060</name>
</gene>
<dbReference type="Gene3D" id="3.40.50.620">
    <property type="entry name" value="HUPs"/>
    <property type="match status" value="1"/>
</dbReference>
<dbReference type="InterPro" id="IPR014729">
    <property type="entry name" value="Rossmann-like_a/b/a_fold"/>
</dbReference>
<feature type="domain" description="Diphthamide synthase" evidence="1">
    <location>
        <begin position="1"/>
        <end position="199"/>
    </location>
</feature>
<sequence>MKFVLSYSGGKDSILALHKMLEAGHEPVGLLVMVNRELQRSWFHGVDPELLREISDSLGIPLILCQSAGNDYDEKMEEGLERAKERGAEACAFGDIDIEGHLLWCRKRCEAAGLECVHPLWQRDREENTDEILSLGYRCLIKCVDNRVLPKEYLGKPLSRELVAEMKNRGIDICGENGEYHTLVVDGPVFRRPVSCVCREILDFGMTSAVNICAG</sequence>
<reference evidence="2" key="1">
    <citation type="journal article" date="2021" name="PeerJ">
        <title>Extensive microbial diversity within the chicken gut microbiome revealed by metagenomics and culture.</title>
        <authorList>
            <person name="Gilroy R."/>
            <person name="Ravi A."/>
            <person name="Getino M."/>
            <person name="Pursley I."/>
            <person name="Horton D.L."/>
            <person name="Alikhan N.F."/>
            <person name="Baker D."/>
            <person name="Gharbi K."/>
            <person name="Hall N."/>
            <person name="Watson M."/>
            <person name="Adriaenssens E.M."/>
            <person name="Foster-Nyarko E."/>
            <person name="Jarju S."/>
            <person name="Secka A."/>
            <person name="Antonio M."/>
            <person name="Oren A."/>
            <person name="Chaudhuri R.R."/>
            <person name="La Ragione R."/>
            <person name="Hildebrand F."/>
            <person name="Pallen M.J."/>
        </authorList>
    </citation>
    <scope>NUCLEOTIDE SEQUENCE</scope>
    <source>
        <strain evidence="2">USAMLcec3-2134</strain>
    </source>
</reference>
<dbReference type="Gene3D" id="3.90.1490.10">
    <property type="entry name" value="putative n-type atp pyrophosphatase, domain 2"/>
    <property type="match status" value="1"/>
</dbReference>
<dbReference type="EMBL" id="DWXE01000010">
    <property type="protein sequence ID" value="HJB90430.1"/>
    <property type="molecule type" value="Genomic_DNA"/>
</dbReference>
<evidence type="ECO:0000313" key="3">
    <source>
        <dbReference type="Proteomes" id="UP000886883"/>
    </source>
</evidence>
<keyword evidence="2" id="KW-0436">Ligase</keyword>
<dbReference type="PANTHER" id="PTHR12196">
    <property type="entry name" value="DOMAIN OF UNKNOWN FUNCTION 71 DUF71 -CONTAINING PROTEIN"/>
    <property type="match status" value="1"/>
</dbReference>
<dbReference type="CDD" id="cd01994">
    <property type="entry name" value="AANH_PF0828-like"/>
    <property type="match status" value="1"/>
</dbReference>
<dbReference type="NCBIfam" id="TIGR00290">
    <property type="entry name" value="MJ0570_dom"/>
    <property type="match status" value="1"/>
</dbReference>
<dbReference type="Proteomes" id="UP000886883">
    <property type="component" value="Unassembled WGS sequence"/>
</dbReference>
<comment type="caution">
    <text evidence="2">The sequence shown here is derived from an EMBL/GenBank/DDBJ whole genome shotgun (WGS) entry which is preliminary data.</text>
</comment>
<dbReference type="AlphaFoldDB" id="A0A9D2MRR7"/>
<dbReference type="GO" id="GO:0017183">
    <property type="term" value="P:protein histidyl modification to diphthamide"/>
    <property type="evidence" value="ECO:0007669"/>
    <property type="project" value="TreeGrafter"/>
</dbReference>
<name>A0A9D2MRR7_9FIRM</name>
<reference evidence="2" key="2">
    <citation type="submission" date="2021-04" db="EMBL/GenBank/DDBJ databases">
        <authorList>
            <person name="Gilroy R."/>
        </authorList>
    </citation>
    <scope>NUCLEOTIDE SEQUENCE</scope>
    <source>
        <strain evidence="2">USAMLcec3-2134</strain>
    </source>
</reference>
<evidence type="ECO:0000259" key="1">
    <source>
        <dbReference type="Pfam" id="PF01902"/>
    </source>
</evidence>
<dbReference type="SUPFAM" id="SSF52402">
    <property type="entry name" value="Adenine nucleotide alpha hydrolases-like"/>
    <property type="match status" value="1"/>
</dbReference>
<dbReference type="Pfam" id="PF01902">
    <property type="entry name" value="Diphthami_syn_2"/>
    <property type="match status" value="1"/>
</dbReference>
<protein>
    <submittedName>
        <fullName evidence="2">Diphthine--ammonia ligase</fullName>
        <ecNumber evidence="2">6.3.1.14</ecNumber>
    </submittedName>
</protein>
<evidence type="ECO:0000313" key="2">
    <source>
        <dbReference type="EMBL" id="HJB90430.1"/>
    </source>
</evidence>
<proteinExistence type="predicted"/>
<dbReference type="InterPro" id="IPR030662">
    <property type="entry name" value="DPH6/MJ0570"/>
</dbReference>
<organism evidence="2 3">
    <name type="scientific">Candidatus Eisenbergiella merdigallinarum</name>
    <dbReference type="NCBI Taxonomy" id="2838552"/>
    <lineage>
        <taxon>Bacteria</taxon>
        <taxon>Bacillati</taxon>
        <taxon>Bacillota</taxon>
        <taxon>Clostridia</taxon>
        <taxon>Lachnospirales</taxon>
        <taxon>Lachnospiraceae</taxon>
        <taxon>Eisenbergiella</taxon>
    </lineage>
</organism>
<accession>A0A9D2MRR7</accession>
<dbReference type="EC" id="6.3.1.14" evidence="2"/>
<dbReference type="GO" id="GO:0017178">
    <property type="term" value="F:diphthine-ammonia ligase activity"/>
    <property type="evidence" value="ECO:0007669"/>
    <property type="project" value="UniProtKB-EC"/>
</dbReference>
<dbReference type="InterPro" id="IPR002761">
    <property type="entry name" value="Diphthami_syn_dom"/>
</dbReference>
<dbReference type="PIRSF" id="PIRSF039123">
    <property type="entry name" value="Diphthamide_synthase"/>
    <property type="match status" value="1"/>
</dbReference>